<protein>
    <recommendedName>
        <fullName evidence="1">Trypsin-co-occurring domain-containing protein</fullName>
    </recommendedName>
</protein>
<dbReference type="AlphaFoldDB" id="D9WW39"/>
<accession>D9WW39</accession>
<dbReference type="Pfam" id="PF19631">
    <property type="entry name" value="Trypco2"/>
    <property type="match status" value="1"/>
</dbReference>
<dbReference type="RefSeq" id="WP_009718295.1">
    <property type="nucleotide sequence ID" value="NZ_GG657754.1"/>
</dbReference>
<gene>
    <name evidence="2" type="ORF">SSOG_06209</name>
</gene>
<organism evidence="2 3">
    <name type="scientific">Streptomyces himastatinicus ATCC 53653</name>
    <dbReference type="NCBI Taxonomy" id="457427"/>
    <lineage>
        <taxon>Bacteria</taxon>
        <taxon>Bacillati</taxon>
        <taxon>Actinomycetota</taxon>
        <taxon>Actinomycetes</taxon>
        <taxon>Kitasatosporales</taxon>
        <taxon>Streptomycetaceae</taxon>
        <taxon>Streptomyces</taxon>
        <taxon>Streptomyces violaceusniger group</taxon>
    </lineage>
</organism>
<dbReference type="HOGENOM" id="CLU_2195461_0_0_11"/>
<feature type="domain" description="Trypsin-co-occurring" evidence="1">
    <location>
        <begin position="13"/>
        <end position="91"/>
    </location>
</feature>
<evidence type="ECO:0000259" key="1">
    <source>
        <dbReference type="Pfam" id="PF19631"/>
    </source>
</evidence>
<keyword evidence="3" id="KW-1185">Reference proteome</keyword>
<proteinExistence type="predicted"/>
<evidence type="ECO:0000313" key="3">
    <source>
        <dbReference type="Proteomes" id="UP000003963"/>
    </source>
</evidence>
<dbReference type="STRING" id="457427.SSOG_06209"/>
<evidence type="ECO:0000313" key="2">
    <source>
        <dbReference type="EMBL" id="EFL26495.1"/>
    </source>
</evidence>
<sequence>MTAERALPDEYSISLSDAMSHLRSELQESVEAGERERVRFSVDSITLELEVVAKATRDVNGKITLWKILTAGGGKKHEDSATHRITLNIKPLDTSLPPGQETLIGDEL</sequence>
<dbReference type="EMBL" id="GG657754">
    <property type="protein sequence ID" value="EFL26495.1"/>
    <property type="molecule type" value="Genomic_DNA"/>
</dbReference>
<dbReference type="InterPro" id="IPR045608">
    <property type="entry name" value="Trypco2"/>
</dbReference>
<reference evidence="2 3" key="1">
    <citation type="submission" date="2009-02" db="EMBL/GenBank/DDBJ databases">
        <title>Annotation of Streptomyces hygroscopicus strain ATCC 53653.</title>
        <authorList>
            <consortium name="The Broad Institute Genome Sequencing Platform"/>
            <consortium name="Broad Institute Microbial Sequencing Center"/>
            <person name="Fischbach M."/>
            <person name="Godfrey P."/>
            <person name="Ward D."/>
            <person name="Young S."/>
            <person name="Zeng Q."/>
            <person name="Koehrsen M."/>
            <person name="Alvarado L."/>
            <person name="Berlin A.M."/>
            <person name="Bochicchio J."/>
            <person name="Borenstein D."/>
            <person name="Chapman S.B."/>
            <person name="Chen Z."/>
            <person name="Engels R."/>
            <person name="Freedman E."/>
            <person name="Gellesch M."/>
            <person name="Goldberg J."/>
            <person name="Griggs A."/>
            <person name="Gujja S."/>
            <person name="Heilman E.R."/>
            <person name="Heiman D.I."/>
            <person name="Hepburn T.A."/>
            <person name="Howarth C."/>
            <person name="Jen D."/>
            <person name="Larson L."/>
            <person name="Lewis B."/>
            <person name="Mehta T."/>
            <person name="Park D."/>
            <person name="Pearson M."/>
            <person name="Richards J."/>
            <person name="Roberts A."/>
            <person name="Saif S."/>
            <person name="Shea T.D."/>
            <person name="Shenoy N."/>
            <person name="Sisk P."/>
            <person name="Stolte C."/>
            <person name="Sykes S.N."/>
            <person name="Thomson T."/>
            <person name="Walk T."/>
            <person name="White J."/>
            <person name="Yandava C."/>
            <person name="Straight P."/>
            <person name="Clardy J."/>
            <person name="Hung D."/>
            <person name="Kolter R."/>
            <person name="Mekalanos J."/>
            <person name="Walker S."/>
            <person name="Walsh C.T."/>
            <person name="Wieland-Brown L.C."/>
            <person name="Haas B."/>
            <person name="Nusbaum C."/>
            <person name="Birren B."/>
        </authorList>
    </citation>
    <scope>NUCLEOTIDE SEQUENCE [LARGE SCALE GENOMIC DNA]</scope>
    <source>
        <strain evidence="2 3">ATCC 53653</strain>
    </source>
</reference>
<dbReference type="Proteomes" id="UP000003963">
    <property type="component" value="Unassembled WGS sequence"/>
</dbReference>
<name>D9WW39_9ACTN</name>